<comment type="caution">
    <text evidence="1">The sequence shown here is derived from an EMBL/GenBank/DDBJ whole genome shotgun (WGS) entry which is preliminary data.</text>
</comment>
<dbReference type="Proteomes" id="UP001558613">
    <property type="component" value="Unassembled WGS sequence"/>
</dbReference>
<keyword evidence="2" id="KW-1185">Reference proteome</keyword>
<evidence type="ECO:0000313" key="1">
    <source>
        <dbReference type="EMBL" id="KAL1256298.1"/>
    </source>
</evidence>
<evidence type="ECO:0000313" key="2">
    <source>
        <dbReference type="Proteomes" id="UP001558613"/>
    </source>
</evidence>
<gene>
    <name evidence="1" type="ORF">QQF64_011843</name>
</gene>
<organism evidence="1 2">
    <name type="scientific">Cirrhinus molitorella</name>
    <name type="common">mud carp</name>
    <dbReference type="NCBI Taxonomy" id="172907"/>
    <lineage>
        <taxon>Eukaryota</taxon>
        <taxon>Metazoa</taxon>
        <taxon>Chordata</taxon>
        <taxon>Craniata</taxon>
        <taxon>Vertebrata</taxon>
        <taxon>Euteleostomi</taxon>
        <taxon>Actinopterygii</taxon>
        <taxon>Neopterygii</taxon>
        <taxon>Teleostei</taxon>
        <taxon>Ostariophysi</taxon>
        <taxon>Cypriniformes</taxon>
        <taxon>Cyprinidae</taxon>
        <taxon>Labeoninae</taxon>
        <taxon>Labeonini</taxon>
        <taxon>Cirrhinus</taxon>
    </lineage>
</organism>
<name>A0ABR3LTR6_9TELE</name>
<dbReference type="EMBL" id="JAYMGO010000018">
    <property type="protein sequence ID" value="KAL1256298.1"/>
    <property type="molecule type" value="Genomic_DNA"/>
</dbReference>
<sequence>MLFAEGLCGAFFPSGSFQVSWTAPFSYTHTLPDVNLLSASQPLHRNTSKPSPGFCGLRIYAHRPDPPCHGSLAPSVAGHKPLSIIKSLSGPVRSHYGIALGVVAKDITQYTVTLNMEPGKMWFVQYEQNTKLSAVMVMTELGMNKQGLSATLLEASQDKSDAAGMSHQASGSAAPSAFSSCLYFCHLSLTSNTGPRRPNQCRADNYNYARRDEVKQYGMREDYMR</sequence>
<reference evidence="1 2" key="1">
    <citation type="submission" date="2023-09" db="EMBL/GenBank/DDBJ databases">
        <authorList>
            <person name="Wang M."/>
        </authorList>
    </citation>
    <scope>NUCLEOTIDE SEQUENCE [LARGE SCALE GENOMIC DNA]</scope>
    <source>
        <strain evidence="1">GT-2023</strain>
        <tissue evidence="1">Liver</tissue>
    </source>
</reference>
<accession>A0ABR3LTR6</accession>
<protein>
    <submittedName>
        <fullName evidence="1">Uncharacterized protein</fullName>
    </submittedName>
</protein>
<proteinExistence type="predicted"/>